<dbReference type="InterPro" id="IPR042831">
    <property type="entry name" value="Ribosomal_mL40_fung"/>
</dbReference>
<dbReference type="Gene3D" id="6.10.250.3440">
    <property type="match status" value="1"/>
</dbReference>
<dbReference type="EMBL" id="HF935729">
    <property type="protein sequence ID" value="CCX32208.1"/>
    <property type="molecule type" value="Genomic_DNA"/>
</dbReference>
<evidence type="ECO:0000256" key="7">
    <source>
        <dbReference type="ARBA" id="ARBA00035192"/>
    </source>
</evidence>
<dbReference type="GO" id="GO:0032543">
    <property type="term" value="P:mitochondrial translation"/>
    <property type="evidence" value="ECO:0007669"/>
    <property type="project" value="InterPro"/>
</dbReference>
<proteinExistence type="inferred from homology"/>
<evidence type="ECO:0000256" key="5">
    <source>
        <dbReference type="ARBA" id="ARBA00023128"/>
    </source>
</evidence>
<dbReference type="STRING" id="1076935.U4LJS3"/>
<keyword evidence="5" id="KW-0496">Mitochondrion</keyword>
<dbReference type="GO" id="GO:0005739">
    <property type="term" value="C:mitochondrion"/>
    <property type="evidence" value="ECO:0007669"/>
    <property type="project" value="UniProtKB-SubCell"/>
</dbReference>
<evidence type="ECO:0000313" key="9">
    <source>
        <dbReference type="EMBL" id="CCX32208.1"/>
    </source>
</evidence>
<reference evidence="9 10" key="1">
    <citation type="journal article" date="2013" name="PLoS Genet.">
        <title>The genome and development-dependent transcriptomes of Pyronema confluens: a window into fungal evolution.</title>
        <authorList>
            <person name="Traeger S."/>
            <person name="Altegoer F."/>
            <person name="Freitag M."/>
            <person name="Gabaldon T."/>
            <person name="Kempken F."/>
            <person name="Kumar A."/>
            <person name="Marcet-Houben M."/>
            <person name="Poggeler S."/>
            <person name="Stajich J.E."/>
            <person name="Nowrousian M."/>
        </authorList>
    </citation>
    <scope>NUCLEOTIDE SEQUENCE [LARGE SCALE GENOMIC DNA]</scope>
    <source>
        <strain evidence="10">CBS 100304</strain>
        <tissue evidence="9">Vegetative mycelium</tissue>
    </source>
</reference>
<protein>
    <recommendedName>
        <fullName evidence="7">Large ribosomal subunit protein mL40</fullName>
    </recommendedName>
</protein>
<sequence length="151" mass="17822">MNRIASFFTRATARPVVAATPAKQTTTLVRSYAKKVVQQGDPRVRMIRYFLNHPAEHTPRPLKFGTLRALRHWTIHRAWQLFRKQQREAREKELERQYNKMRDAVEALKTVDERLYRIAISKKEVGTFPIELRIPTDTPPRNGWNAGWKRS</sequence>
<dbReference type="AlphaFoldDB" id="U4LJS3"/>
<dbReference type="GO" id="GO:0005840">
    <property type="term" value="C:ribosome"/>
    <property type="evidence" value="ECO:0007669"/>
    <property type="project" value="UniProtKB-KW"/>
</dbReference>
<dbReference type="PANTHER" id="PTHR39150:SF1">
    <property type="entry name" value="LARGE RIBOSOMAL SUBUNIT PROTEIN ML40"/>
    <property type="match status" value="1"/>
</dbReference>
<dbReference type="OMA" id="QHSPRTM"/>
<dbReference type="PANTHER" id="PTHR39150">
    <property type="entry name" value="54S RIBOSOMAL PROTEIN L28, MITOCHONDRIAL"/>
    <property type="match status" value="1"/>
</dbReference>
<name>U4LJS3_PYROM</name>
<keyword evidence="6" id="KW-0687">Ribonucleoprotein</keyword>
<dbReference type="Pfam" id="PF09812">
    <property type="entry name" value="MRP-L28"/>
    <property type="match status" value="1"/>
</dbReference>
<accession>U4LJS3</accession>
<keyword evidence="4 9" id="KW-0689">Ribosomal protein</keyword>
<feature type="coiled-coil region" evidence="8">
    <location>
        <begin position="84"/>
        <end position="111"/>
    </location>
</feature>
<evidence type="ECO:0000256" key="4">
    <source>
        <dbReference type="ARBA" id="ARBA00022980"/>
    </source>
</evidence>
<dbReference type="GO" id="GO:1990904">
    <property type="term" value="C:ribonucleoprotein complex"/>
    <property type="evidence" value="ECO:0007669"/>
    <property type="project" value="UniProtKB-KW"/>
</dbReference>
<dbReference type="GO" id="GO:0003735">
    <property type="term" value="F:structural constituent of ribosome"/>
    <property type="evidence" value="ECO:0007669"/>
    <property type="project" value="InterPro"/>
</dbReference>
<evidence type="ECO:0000256" key="8">
    <source>
        <dbReference type="SAM" id="Coils"/>
    </source>
</evidence>
<dbReference type="OrthoDB" id="2098203at2759"/>
<evidence type="ECO:0000256" key="3">
    <source>
        <dbReference type="ARBA" id="ARBA00022946"/>
    </source>
</evidence>
<organism evidence="9 10">
    <name type="scientific">Pyronema omphalodes (strain CBS 100304)</name>
    <name type="common">Pyronema confluens</name>
    <dbReference type="NCBI Taxonomy" id="1076935"/>
    <lineage>
        <taxon>Eukaryota</taxon>
        <taxon>Fungi</taxon>
        <taxon>Dikarya</taxon>
        <taxon>Ascomycota</taxon>
        <taxon>Pezizomycotina</taxon>
        <taxon>Pezizomycetes</taxon>
        <taxon>Pezizales</taxon>
        <taxon>Pyronemataceae</taxon>
        <taxon>Pyronema</taxon>
    </lineage>
</organism>
<dbReference type="eggNOG" id="KOG4778">
    <property type="taxonomic scope" value="Eukaryota"/>
</dbReference>
<evidence type="ECO:0000256" key="6">
    <source>
        <dbReference type="ARBA" id="ARBA00023274"/>
    </source>
</evidence>
<evidence type="ECO:0000256" key="1">
    <source>
        <dbReference type="ARBA" id="ARBA00004173"/>
    </source>
</evidence>
<comment type="subcellular location">
    <subcellularLocation>
        <location evidence="1">Mitochondrion</location>
    </subcellularLocation>
</comment>
<evidence type="ECO:0000313" key="10">
    <source>
        <dbReference type="Proteomes" id="UP000018144"/>
    </source>
</evidence>
<keyword evidence="10" id="KW-1185">Reference proteome</keyword>
<comment type="similarity">
    <text evidence="2">Belongs to the mitochondrion-specific ribosomal protein mL40 family.</text>
</comment>
<dbReference type="InterPro" id="IPR019192">
    <property type="entry name" value="Ribosomal_mL40"/>
</dbReference>
<gene>
    <name evidence="9" type="ORF">PCON_12529</name>
</gene>
<keyword evidence="8" id="KW-0175">Coiled coil</keyword>
<dbReference type="Proteomes" id="UP000018144">
    <property type="component" value="Unassembled WGS sequence"/>
</dbReference>
<evidence type="ECO:0000256" key="2">
    <source>
        <dbReference type="ARBA" id="ARBA00009360"/>
    </source>
</evidence>
<keyword evidence="3" id="KW-0809">Transit peptide</keyword>